<feature type="transmembrane region" description="Helical" evidence="7">
    <location>
        <begin position="436"/>
        <end position="454"/>
    </location>
</feature>
<proteinExistence type="inferred from homology"/>
<comment type="catalytic activity">
    <reaction evidence="7">
        <text>L-lysyl-tRNA(Lys) + a 1,2-diacyl-sn-glycero-3-phospho-(1'-sn-glycerol) = a 1,2-diacyl-sn-glycero-3-phospho-1'-(3'-O-L-lysyl)-sn-glycerol + tRNA(Lys)</text>
        <dbReference type="Rhea" id="RHEA:10668"/>
        <dbReference type="Rhea" id="RHEA-COMP:9696"/>
        <dbReference type="Rhea" id="RHEA-COMP:9697"/>
        <dbReference type="ChEBI" id="CHEBI:64716"/>
        <dbReference type="ChEBI" id="CHEBI:75792"/>
        <dbReference type="ChEBI" id="CHEBI:78442"/>
        <dbReference type="ChEBI" id="CHEBI:78529"/>
        <dbReference type="EC" id="2.3.2.3"/>
    </reaction>
</comment>
<dbReference type="AlphaFoldDB" id="A0A4V3BG77"/>
<evidence type="ECO:0000259" key="8">
    <source>
        <dbReference type="Pfam" id="PF09924"/>
    </source>
</evidence>
<evidence type="ECO:0000313" key="10">
    <source>
        <dbReference type="Proteomes" id="UP000294865"/>
    </source>
</evidence>
<evidence type="ECO:0000256" key="6">
    <source>
        <dbReference type="ARBA" id="ARBA00023136"/>
    </source>
</evidence>
<evidence type="ECO:0000256" key="7">
    <source>
        <dbReference type="RuleBase" id="RU363042"/>
    </source>
</evidence>
<dbReference type="Pfam" id="PF09924">
    <property type="entry name" value="LPG_synthase_C"/>
    <property type="match status" value="1"/>
</dbReference>
<dbReference type="Proteomes" id="UP000294865">
    <property type="component" value="Unassembled WGS sequence"/>
</dbReference>
<dbReference type="GO" id="GO:0005886">
    <property type="term" value="C:plasma membrane"/>
    <property type="evidence" value="ECO:0007669"/>
    <property type="project" value="UniProtKB-SubCell"/>
</dbReference>
<feature type="transmembrane region" description="Helical" evidence="7">
    <location>
        <begin position="241"/>
        <end position="270"/>
    </location>
</feature>
<feature type="transmembrane region" description="Helical" evidence="7">
    <location>
        <begin position="99"/>
        <end position="121"/>
    </location>
</feature>
<gene>
    <name evidence="7 9" type="primary">mprF</name>
    <name evidence="9" type="ORF">ETI04_01500</name>
</gene>
<dbReference type="GO" id="GO:0050071">
    <property type="term" value="F:phosphatidylglycerol lysyltransferase activity"/>
    <property type="evidence" value="ECO:0007669"/>
    <property type="project" value="UniProtKB-EC"/>
</dbReference>
<comment type="subcellular location">
    <subcellularLocation>
        <location evidence="1 7">Cell membrane</location>
        <topology evidence="1 7">Multi-pass membrane protein</topology>
    </subcellularLocation>
</comment>
<accession>A0A4V3BG77</accession>
<keyword evidence="3 7" id="KW-0808">Transferase</keyword>
<evidence type="ECO:0000256" key="4">
    <source>
        <dbReference type="ARBA" id="ARBA00022692"/>
    </source>
</evidence>
<feature type="transmembrane region" description="Helical" evidence="7">
    <location>
        <begin position="21"/>
        <end position="42"/>
    </location>
</feature>
<evidence type="ECO:0000256" key="3">
    <source>
        <dbReference type="ARBA" id="ARBA00022679"/>
    </source>
</evidence>
<feature type="transmembrane region" description="Helical" evidence="7">
    <location>
        <begin position="176"/>
        <end position="197"/>
    </location>
</feature>
<dbReference type="PANTHER" id="PTHR34697:SF2">
    <property type="entry name" value="PHOSPHATIDYLGLYCEROL LYSYLTRANSFERASE"/>
    <property type="match status" value="1"/>
</dbReference>
<dbReference type="GO" id="GO:0006629">
    <property type="term" value="P:lipid metabolic process"/>
    <property type="evidence" value="ECO:0007669"/>
    <property type="project" value="UniProtKB-KW"/>
</dbReference>
<organism evidence="9 10">
    <name type="scientific">Macrococcoides canis</name>
    <dbReference type="NCBI Taxonomy" id="1855823"/>
    <lineage>
        <taxon>Bacteria</taxon>
        <taxon>Bacillati</taxon>
        <taxon>Bacillota</taxon>
        <taxon>Bacilli</taxon>
        <taxon>Bacillales</taxon>
        <taxon>Staphylococcaceae</taxon>
        <taxon>Macrococcoides</taxon>
    </lineage>
</organism>
<dbReference type="InterPro" id="IPR051211">
    <property type="entry name" value="PG_lysyltransferase"/>
</dbReference>
<dbReference type="PANTHER" id="PTHR34697">
    <property type="entry name" value="PHOSPHATIDYLGLYCEROL LYSYLTRANSFERASE"/>
    <property type="match status" value="1"/>
</dbReference>
<keyword evidence="6 7" id="KW-0472">Membrane</keyword>
<feature type="transmembrane region" description="Helical" evidence="7">
    <location>
        <begin position="412"/>
        <end position="430"/>
    </location>
</feature>
<dbReference type="NCBIfam" id="NF033480">
    <property type="entry name" value="bifunc_MprF"/>
    <property type="match status" value="1"/>
</dbReference>
<sequence>MYEIKLFIVSRDFMRIIFNKYRNIIKFIIMTLLFIFVIYRLKGELSTIDFKSTMTAFKHLDSIQLALLIFSGLISVSILSLYDFVLAKRLNMEIKYLKLFNVSFIANALNAVIGFGGMIGAGLRLLTYRNYTEDDKTLIKVISMMLLSMISGMSILSLGILFNIFPNTHAFDQYTWYRIGIFIITLYLPIYLIYTFIKPVSNDKFLGLIFTLVSSIEWLAASGVFYLIFKFIHIDVQYSLIIGIFVIAALAGLLSMVPGGFGAFDLMILIGFKSIGISEEKILLALVIYRAVYYFVPFLVAMVLSTFEFKGLAKKQFEERFEDNKYFAPAIETSSLFLNLLRDVLVFLPAIALGILSFITGFVFLMTNSILINDAIFDVQHNTYTFLSSLFTLSCLLLMINAKGVMHDTRRAHIISIIAATVILIILFLTFGNWLVYIWVAVLILLLFIGNMNIKMIKRPITLMRAGLTLLFSVTILSLNSWLIRIQLSELLAQDSIDFDGNLMRNYFLFFIIATILLVGLISYFFNKKYIANIAMEVSEEQRAQIIDNYGGNFVSHLHYSTDKSYFINQDEDAFIMFQTHYDTIFVLGDPIGNKQSFRDLLYDFYSQANYYGYEIIFYQVKPDYLPLYHDFGNIFFKLGEEAMIPLTDFTISGKKKRAFRATVNKFESQGYFYEIVHPPFSSDFVNRLQSVSDEWLDGRSEMNFSVGNFNEYYLNKAPVGVIRNEEDIIGFVSFMPTNYDHSISIDMIRWKENEFQMMDGLYLNTMLSVKEQYDNFNMGMAPLSNVGSHKYAFYRERFAGRIFETISHIYSFKGLRNYKEKFNPIWQPRYLVYKKGNSLLTSMIRVSYLINKKTRN</sequence>
<dbReference type="Pfam" id="PF03706">
    <property type="entry name" value="LPG_synthase_TM"/>
    <property type="match status" value="1"/>
</dbReference>
<reference evidence="9 10" key="1">
    <citation type="submission" date="2019-01" db="EMBL/GenBank/DDBJ databases">
        <title>Draft genome sequences of Macrococcus caseolyticus, Macrococcus canis, Macrococcus bohemicus and Macrococcus goetzii.</title>
        <authorList>
            <person name="Mazhar S."/>
            <person name="Altermann E."/>
            <person name="Hill C."/>
            <person name="Mcauliffe O."/>
        </authorList>
    </citation>
    <scope>NUCLEOTIDE SEQUENCE [LARGE SCALE GENOMIC DNA]</scope>
    <source>
        <strain evidence="9 10">DPC7162</strain>
    </source>
</reference>
<dbReference type="GO" id="GO:0046677">
    <property type="term" value="P:response to antibiotic"/>
    <property type="evidence" value="ECO:0007669"/>
    <property type="project" value="UniProtKB-KW"/>
</dbReference>
<dbReference type="InterPro" id="IPR022791">
    <property type="entry name" value="L-PG_synthase/AglD"/>
</dbReference>
<name>A0A4V3BG77_9STAP</name>
<keyword evidence="7" id="KW-0443">Lipid metabolism</keyword>
<feature type="transmembrane region" description="Helical" evidence="7">
    <location>
        <begin position="466"/>
        <end position="487"/>
    </location>
</feature>
<feature type="transmembrane region" description="Helical" evidence="7">
    <location>
        <begin position="344"/>
        <end position="371"/>
    </location>
</feature>
<feature type="transmembrane region" description="Helical" evidence="7">
    <location>
        <begin position="507"/>
        <end position="526"/>
    </location>
</feature>
<comment type="similarity">
    <text evidence="7">Belongs to the LPG synthase family.</text>
</comment>
<keyword evidence="4 7" id="KW-0812">Transmembrane</keyword>
<evidence type="ECO:0000256" key="5">
    <source>
        <dbReference type="ARBA" id="ARBA00022989"/>
    </source>
</evidence>
<comment type="caution">
    <text evidence="9">The sequence shown here is derived from an EMBL/GenBank/DDBJ whole genome shotgun (WGS) entry which is preliminary data.</text>
</comment>
<feature type="transmembrane region" description="Helical" evidence="7">
    <location>
        <begin position="209"/>
        <end position="229"/>
    </location>
</feature>
<protein>
    <recommendedName>
        <fullName evidence="7">Phosphatidylglycerol lysyltransferase</fullName>
        <ecNumber evidence="7">2.3.2.3</ecNumber>
    </recommendedName>
    <alternativeName>
        <fullName evidence="7">Lysylphosphatidylglycerol synthase</fullName>
    </alternativeName>
</protein>
<comment type="function">
    <text evidence="7">Catalyzes the transfer of a lysyl group from L-lysyl-tRNA(Lys) to membrane-bound phosphatidylglycerol (PG), which produces lysylphosphatidylglycerol (LPG), a major component of the bacterial membrane with a positive net charge. LPG synthesis contributes to bacterial virulence as it is involved in the resistance mechanism against cationic antimicrobial peptides (CAMP) produces by the host's immune system (defensins, cathelicidins) and by the competing microorganisms.</text>
</comment>
<keyword evidence="5 7" id="KW-1133">Transmembrane helix</keyword>
<feature type="transmembrane region" description="Helical" evidence="7">
    <location>
        <begin position="141"/>
        <end position="164"/>
    </location>
</feature>
<feature type="transmembrane region" description="Helical" evidence="7">
    <location>
        <begin position="282"/>
        <end position="307"/>
    </location>
</feature>
<evidence type="ECO:0000256" key="1">
    <source>
        <dbReference type="ARBA" id="ARBA00004651"/>
    </source>
</evidence>
<evidence type="ECO:0000313" key="9">
    <source>
        <dbReference type="EMBL" id="TDM18195.1"/>
    </source>
</evidence>
<feature type="transmembrane region" description="Helical" evidence="7">
    <location>
        <begin position="62"/>
        <end position="87"/>
    </location>
</feature>
<dbReference type="InterPro" id="IPR024320">
    <property type="entry name" value="LPG_synthase_C"/>
</dbReference>
<dbReference type="EMBL" id="SDQG01000001">
    <property type="protein sequence ID" value="TDM18195.1"/>
    <property type="molecule type" value="Genomic_DNA"/>
</dbReference>
<keyword evidence="2" id="KW-1003">Cell membrane</keyword>
<keyword evidence="7" id="KW-0046">Antibiotic resistance</keyword>
<evidence type="ECO:0000256" key="2">
    <source>
        <dbReference type="ARBA" id="ARBA00022475"/>
    </source>
</evidence>
<feature type="transmembrane region" description="Helical" evidence="7">
    <location>
        <begin position="383"/>
        <end position="400"/>
    </location>
</feature>
<feature type="domain" description="Phosphatidylglycerol lysyltransferase C-terminal" evidence="8">
    <location>
        <begin position="546"/>
        <end position="834"/>
    </location>
</feature>
<dbReference type="GO" id="GO:0055091">
    <property type="term" value="P:phospholipid homeostasis"/>
    <property type="evidence" value="ECO:0007669"/>
    <property type="project" value="TreeGrafter"/>
</dbReference>
<dbReference type="EC" id="2.3.2.3" evidence="7"/>